<organism evidence="10">
    <name type="scientific">hydrothermal vent metagenome</name>
    <dbReference type="NCBI Taxonomy" id="652676"/>
    <lineage>
        <taxon>unclassified sequences</taxon>
        <taxon>metagenomes</taxon>
        <taxon>ecological metagenomes</taxon>
    </lineage>
</organism>
<evidence type="ECO:0000256" key="8">
    <source>
        <dbReference type="SAM" id="Phobius"/>
    </source>
</evidence>
<feature type="transmembrane region" description="Helical" evidence="8">
    <location>
        <begin position="12"/>
        <end position="32"/>
    </location>
</feature>
<keyword evidence="10" id="KW-0269">Exonuclease</keyword>
<evidence type="ECO:0000256" key="7">
    <source>
        <dbReference type="ARBA" id="ARBA00023136"/>
    </source>
</evidence>
<dbReference type="PANTHER" id="PTHR33908">
    <property type="entry name" value="MANNOSYLTRANSFERASE YKCB-RELATED"/>
    <property type="match status" value="1"/>
</dbReference>
<reference evidence="10" key="1">
    <citation type="submission" date="2018-06" db="EMBL/GenBank/DDBJ databases">
        <authorList>
            <person name="Zhirakovskaya E."/>
        </authorList>
    </citation>
    <scope>NUCLEOTIDE SEQUENCE</scope>
</reference>
<evidence type="ECO:0000256" key="6">
    <source>
        <dbReference type="ARBA" id="ARBA00022989"/>
    </source>
</evidence>
<dbReference type="AlphaFoldDB" id="A0A3B0VI46"/>
<keyword evidence="3" id="KW-0328">Glycosyltransferase</keyword>
<accession>A0A3B0VI46</accession>
<sequence>MVKQAMGKEKLGILLILIGGLFLNLSGNNWGLPARWHPDEHFASDAIGIAWNKDRQAFLTASLYVKTLSSGQFIYHAWAERAGIVPASFEDIQELARYSVRPGHELDAQYVTFSYRLARSLSAIFAAATVVMTYWLGVRLANQRAGLLAAMLLTVSMGFMNLAHFATYDMFTIFFITATVYWSVQIVENGRSQTYLFSALFAALAASGKAIGYLAIWVLLMAHLLRVLDGRFTNWRQLFMWRSHKRVGLSLICLLLGYLLFNPIWLLEPQTAIAFLQTVVGYVFNGVDPVNQGAQNFAPRSNWVVGFFNLAETLGWPLFALMSLGFVWALWQAILKKQHTLIVILTWVISYGLFMGTSSLPMIAARHMVPQFPFLAVFSAMMLLAKWQQLKRWPKWRMAVLTIGIISYSLLFTAVASTMFRSDSRYAAADWLANNLANEGAILVSGSPSVRSYFPTIPFAAADRLLPSRNEEDWQLIAEKAPRYIVMSSIYYGRFYAWPTASPQATQFHNQLFSGQLPYKLVAQFPA</sequence>
<dbReference type="GO" id="GO:0005886">
    <property type="term" value="C:plasma membrane"/>
    <property type="evidence" value="ECO:0007669"/>
    <property type="project" value="UniProtKB-SubCell"/>
</dbReference>
<dbReference type="GO" id="GO:0016763">
    <property type="term" value="F:pentosyltransferase activity"/>
    <property type="evidence" value="ECO:0007669"/>
    <property type="project" value="TreeGrafter"/>
</dbReference>
<keyword evidence="2" id="KW-1003">Cell membrane</keyword>
<dbReference type="GO" id="GO:0004527">
    <property type="term" value="F:exonuclease activity"/>
    <property type="evidence" value="ECO:0007669"/>
    <property type="project" value="UniProtKB-KW"/>
</dbReference>
<keyword evidence="4" id="KW-0808">Transferase</keyword>
<protein>
    <submittedName>
        <fullName evidence="10">Single-stranded-DNA-specific exonuclease RecJ</fullName>
        <ecNumber evidence="10">3.1.-.-</ecNumber>
    </submittedName>
</protein>
<keyword evidence="10" id="KW-0540">Nuclease</keyword>
<feature type="transmembrane region" description="Helical" evidence="8">
    <location>
        <begin position="399"/>
        <end position="420"/>
    </location>
</feature>
<keyword evidence="5 8" id="KW-0812">Transmembrane</keyword>
<dbReference type="GO" id="GO:0000030">
    <property type="term" value="F:mannosyltransferase activity"/>
    <property type="evidence" value="ECO:0007669"/>
    <property type="project" value="InterPro"/>
</dbReference>
<feature type="transmembrane region" description="Helical" evidence="8">
    <location>
        <begin position="341"/>
        <end position="363"/>
    </location>
</feature>
<proteinExistence type="predicted"/>
<feature type="transmembrane region" description="Helical" evidence="8">
    <location>
        <begin position="246"/>
        <end position="266"/>
    </location>
</feature>
<evidence type="ECO:0000313" key="10">
    <source>
        <dbReference type="EMBL" id="VAW31746.1"/>
    </source>
</evidence>
<keyword evidence="7 8" id="KW-0472">Membrane</keyword>
<gene>
    <name evidence="10" type="ORF">MNBD_CHLOROFLEXI01-4649</name>
</gene>
<feature type="transmembrane region" description="Helical" evidence="8">
    <location>
        <begin position="196"/>
        <end position="225"/>
    </location>
</feature>
<dbReference type="InterPro" id="IPR003342">
    <property type="entry name" value="ArnT-like_N"/>
</dbReference>
<feature type="domain" description="ArnT-like N-terminal" evidence="9">
    <location>
        <begin position="111"/>
        <end position="242"/>
    </location>
</feature>
<name>A0A3B0VI46_9ZZZZ</name>
<feature type="transmembrane region" description="Helical" evidence="8">
    <location>
        <begin position="369"/>
        <end position="387"/>
    </location>
</feature>
<dbReference type="PANTHER" id="PTHR33908:SF11">
    <property type="entry name" value="MEMBRANE PROTEIN"/>
    <property type="match status" value="1"/>
</dbReference>
<dbReference type="GO" id="GO:0006493">
    <property type="term" value="P:protein O-linked glycosylation"/>
    <property type="evidence" value="ECO:0007669"/>
    <property type="project" value="InterPro"/>
</dbReference>
<feature type="transmembrane region" description="Helical" evidence="8">
    <location>
        <begin position="314"/>
        <end position="334"/>
    </location>
</feature>
<evidence type="ECO:0000256" key="4">
    <source>
        <dbReference type="ARBA" id="ARBA00022679"/>
    </source>
</evidence>
<dbReference type="InterPro" id="IPR050297">
    <property type="entry name" value="LipidA_mod_glycosyltrf_83"/>
</dbReference>
<evidence type="ECO:0000256" key="3">
    <source>
        <dbReference type="ARBA" id="ARBA00022676"/>
    </source>
</evidence>
<evidence type="ECO:0000256" key="1">
    <source>
        <dbReference type="ARBA" id="ARBA00004651"/>
    </source>
</evidence>
<evidence type="ECO:0000256" key="2">
    <source>
        <dbReference type="ARBA" id="ARBA00022475"/>
    </source>
</evidence>
<keyword evidence="10" id="KW-0378">Hydrolase</keyword>
<comment type="subcellular location">
    <subcellularLocation>
        <location evidence="1">Cell membrane</location>
        <topology evidence="1">Multi-pass membrane protein</topology>
    </subcellularLocation>
</comment>
<evidence type="ECO:0000256" key="5">
    <source>
        <dbReference type="ARBA" id="ARBA00022692"/>
    </source>
</evidence>
<dbReference type="GO" id="GO:0008610">
    <property type="term" value="P:lipid biosynthetic process"/>
    <property type="evidence" value="ECO:0007669"/>
    <property type="project" value="UniProtKB-ARBA"/>
</dbReference>
<feature type="non-terminal residue" evidence="10">
    <location>
        <position position="527"/>
    </location>
</feature>
<feature type="transmembrane region" description="Helical" evidence="8">
    <location>
        <begin position="121"/>
        <end position="141"/>
    </location>
</feature>
<evidence type="ECO:0000259" key="9">
    <source>
        <dbReference type="Pfam" id="PF02366"/>
    </source>
</evidence>
<dbReference type="EMBL" id="UOEU01000285">
    <property type="protein sequence ID" value="VAW31746.1"/>
    <property type="molecule type" value="Genomic_DNA"/>
</dbReference>
<dbReference type="EC" id="3.1.-.-" evidence="10"/>
<keyword evidence="6 8" id="KW-1133">Transmembrane helix</keyword>
<dbReference type="Pfam" id="PF02366">
    <property type="entry name" value="PMT"/>
    <property type="match status" value="1"/>
</dbReference>